<accession>I0IQ50</accession>
<comment type="subcellular location">
    <subcellularLocation>
        <location evidence="1">Cell membrane</location>
        <topology evidence="1">Multi-pass membrane protein</topology>
    </subcellularLocation>
</comment>
<evidence type="ECO:0000256" key="11">
    <source>
        <dbReference type="ARBA" id="ARBA00023136"/>
    </source>
</evidence>
<evidence type="ECO:0000256" key="9">
    <source>
        <dbReference type="ARBA" id="ARBA00022989"/>
    </source>
</evidence>
<evidence type="ECO:0000256" key="4">
    <source>
        <dbReference type="ARBA" id="ARBA00022618"/>
    </source>
</evidence>
<dbReference type="InterPro" id="IPR025199">
    <property type="entry name" value="FtsK_4TM"/>
</dbReference>
<evidence type="ECO:0000256" key="14">
    <source>
        <dbReference type="PROSITE-ProRule" id="PRU00289"/>
    </source>
</evidence>
<dbReference type="AlphaFoldDB" id="I0IQ50"/>
<feature type="binding site" evidence="14">
    <location>
        <begin position="417"/>
        <end position="424"/>
    </location>
    <ligand>
        <name>ATP</name>
        <dbReference type="ChEBI" id="CHEBI:30616"/>
    </ligand>
</feature>
<keyword evidence="9 16" id="KW-1133">Transmembrane helix</keyword>
<dbReference type="InterPro" id="IPR050206">
    <property type="entry name" value="FtsK/SpoIIIE/SftA"/>
</dbReference>
<dbReference type="InterPro" id="IPR002543">
    <property type="entry name" value="FtsK_dom"/>
</dbReference>
<feature type="compositionally biased region" description="Basic and acidic residues" evidence="15">
    <location>
        <begin position="232"/>
        <end position="242"/>
    </location>
</feature>
<feature type="transmembrane region" description="Helical" evidence="16">
    <location>
        <begin position="158"/>
        <end position="180"/>
    </location>
</feature>
<organism evidence="18 19">
    <name type="scientific">Leptospirillum ferrooxidans (strain C2-3)</name>
    <dbReference type="NCBI Taxonomy" id="1162668"/>
    <lineage>
        <taxon>Bacteria</taxon>
        <taxon>Pseudomonadati</taxon>
        <taxon>Nitrospirota</taxon>
        <taxon>Nitrospiria</taxon>
        <taxon>Nitrospirales</taxon>
        <taxon>Nitrospiraceae</taxon>
        <taxon>Leptospirillum</taxon>
    </lineage>
</organism>
<dbReference type="Gene3D" id="3.30.980.40">
    <property type="match status" value="1"/>
</dbReference>
<evidence type="ECO:0000256" key="12">
    <source>
        <dbReference type="ARBA" id="ARBA00023306"/>
    </source>
</evidence>
<dbReference type="SMART" id="SM00843">
    <property type="entry name" value="Ftsk_gamma"/>
    <property type="match status" value="1"/>
</dbReference>
<reference evidence="19" key="2">
    <citation type="submission" date="2012-03" db="EMBL/GenBank/DDBJ databases">
        <title>The complete genome sequence of the pioneer microbe on fresh volcanic deposit, Leptospirillum ferrooxidans strain C2-3.</title>
        <authorList>
            <person name="Fujimura R."/>
            <person name="Sato Y."/>
            <person name="Nishizawa T."/>
            <person name="Nanba K."/>
            <person name="Oshima K."/>
            <person name="Hattori M."/>
            <person name="Kamijo T."/>
            <person name="Ohta H."/>
        </authorList>
    </citation>
    <scope>NUCLEOTIDE SEQUENCE [LARGE SCALE GENOMIC DNA]</scope>
    <source>
        <strain evidence="19">C2-3</strain>
    </source>
</reference>
<dbReference type="SUPFAM" id="SSF52540">
    <property type="entry name" value="P-loop containing nucleoside triphosphate hydrolases"/>
    <property type="match status" value="1"/>
</dbReference>
<dbReference type="STRING" id="1162668.LFE_1719"/>
<dbReference type="GO" id="GO:0005886">
    <property type="term" value="C:plasma membrane"/>
    <property type="evidence" value="ECO:0007669"/>
    <property type="project" value="UniProtKB-SubCell"/>
</dbReference>
<dbReference type="InterPro" id="IPR018541">
    <property type="entry name" value="Ftsk_gamma"/>
</dbReference>
<dbReference type="PANTHER" id="PTHR22683">
    <property type="entry name" value="SPORULATION PROTEIN RELATED"/>
    <property type="match status" value="1"/>
</dbReference>
<dbReference type="Pfam" id="PF09397">
    <property type="entry name" value="FtsK_gamma"/>
    <property type="match status" value="1"/>
</dbReference>
<evidence type="ECO:0000256" key="6">
    <source>
        <dbReference type="ARBA" id="ARBA00022741"/>
    </source>
</evidence>
<dbReference type="InterPro" id="IPR036388">
    <property type="entry name" value="WH-like_DNA-bd_sf"/>
</dbReference>
<keyword evidence="12" id="KW-0131">Cell cycle</keyword>
<evidence type="ECO:0000256" key="10">
    <source>
        <dbReference type="ARBA" id="ARBA00023125"/>
    </source>
</evidence>
<dbReference type="KEGG" id="lfc:LFE_1719"/>
<feature type="region of interest" description="Disordered" evidence="15">
    <location>
        <begin position="725"/>
        <end position="749"/>
    </location>
</feature>
<dbReference type="Gene3D" id="3.40.50.300">
    <property type="entry name" value="P-loop containing nucleotide triphosphate hydrolases"/>
    <property type="match status" value="1"/>
</dbReference>
<evidence type="ECO:0000259" key="17">
    <source>
        <dbReference type="PROSITE" id="PS50901"/>
    </source>
</evidence>
<dbReference type="SUPFAM" id="SSF46785">
    <property type="entry name" value="Winged helix' DNA-binding domain"/>
    <property type="match status" value="1"/>
</dbReference>
<dbReference type="InterPro" id="IPR041027">
    <property type="entry name" value="FtsK_alpha"/>
</dbReference>
<dbReference type="GO" id="GO:0007059">
    <property type="term" value="P:chromosome segregation"/>
    <property type="evidence" value="ECO:0007669"/>
    <property type="project" value="UniProtKB-KW"/>
</dbReference>
<keyword evidence="6 14" id="KW-0547">Nucleotide-binding</keyword>
<dbReference type="GO" id="GO:0003677">
    <property type="term" value="F:DNA binding"/>
    <property type="evidence" value="ECO:0007669"/>
    <property type="project" value="UniProtKB-KW"/>
</dbReference>
<gene>
    <name evidence="18" type="primary">ftsK</name>
    <name evidence="18" type="ordered locus">LFE_1719</name>
</gene>
<feature type="domain" description="FtsK" evidence="17">
    <location>
        <begin position="400"/>
        <end position="588"/>
    </location>
</feature>
<dbReference type="PATRIC" id="fig|1162668.3.peg.2041"/>
<keyword evidence="4 18" id="KW-0132">Cell division</keyword>
<evidence type="ECO:0000256" key="3">
    <source>
        <dbReference type="ARBA" id="ARBA00022475"/>
    </source>
</evidence>
<keyword evidence="3" id="KW-1003">Cell membrane</keyword>
<keyword evidence="11 16" id="KW-0472">Membrane</keyword>
<feature type="region of interest" description="Disordered" evidence="15">
    <location>
        <begin position="660"/>
        <end position="682"/>
    </location>
</feature>
<evidence type="ECO:0000256" key="8">
    <source>
        <dbReference type="ARBA" id="ARBA00022840"/>
    </source>
</evidence>
<dbReference type="HOGENOM" id="CLU_001981_9_7_0"/>
<keyword evidence="10" id="KW-0238">DNA-binding</keyword>
<reference evidence="18 19" key="1">
    <citation type="journal article" date="2012" name="J. Bacteriol.">
        <title>Complete Genome Sequence of Leptospirillum ferrooxidans Strain C2-3, Isolated from a Fresh Volcanic Ash Deposit on the Island of Miyake, Japan.</title>
        <authorList>
            <person name="Fujimura R."/>
            <person name="Sato Y."/>
            <person name="Nishizawa T."/>
            <person name="Oshima K."/>
            <person name="Kim S.-W."/>
            <person name="Hattori M."/>
            <person name="Kamijo T."/>
            <person name="Ohta H."/>
        </authorList>
    </citation>
    <scope>NUCLEOTIDE SEQUENCE [LARGE SCALE GENOMIC DNA]</scope>
    <source>
        <strain evidence="18 19">C2-3</strain>
    </source>
</reference>
<dbReference type="EMBL" id="AP012342">
    <property type="protein sequence ID" value="BAM07399.1"/>
    <property type="molecule type" value="Genomic_DNA"/>
</dbReference>
<protein>
    <submittedName>
        <fullName evidence="18">Cell division protein</fullName>
    </submittedName>
</protein>
<sequence length="749" mass="82037">MSVDKLTEKDSSRESHHMNTLLRRVQQVFLWTLTLFLLMSLLTSNSSDPSILTVSSLSIPRNTMGFWGASVAAVLYESLGLSAILAPILLASLSLFHRQSKNPPPWSILGWILLTLSLPPLLCMIFSKTLTAPYQPGGTIGAKILAFSLSKLNKPGSMLILGGMLLTSLLFLLAPIVAFIGSQKGISITDWLRQKRDSIRSLLVKDTDPQYIVVKEEETSPLNPSQMVEPLPAKEEAVEQKPKPNPNSKKNLPGPSGPSDFSRPPLPTSDLLDPSGTAKEVMPQSQIRETEKTLADLFRTYGVPGKMVGSQPGPVVTLFEFLPAPGTKVSRVTSLTSEISMALKAPQVNLHVPIPGKSTIGLEVPNPVRQLVTFREILSSPSFRSINSPLSLAIGKTINGDPYAVDLARMPHLLIAGATGTGKSVCMNVLIASILMSARPEDVRFIMIDPKRLEFAPYEGIPHLLGPVITDPKIAASKLRILADEMIRRYDLMKDTGVRNISEYRKAVPEKDWFPFIVVLIDELADLMLSLKKDVEPPIIRLAQMARAAGIHLILATQRPSVAVLTGLIKANIPTKIAFQVTSQIDSRVILDQGGAESLLGAGDMLMRPPGTDALRRLHGAFISESELSRLVTFWKESPRVSTGTDNSLGDIMERLTLSEIPGDQQTRYGSMDDDDSSDSNDGLYEEAVAIVRRQGKASTSLIQRHLRIGYNRAARIIERMEEEGLIGKQDGSKPRPLLKGHRNHEQED</sequence>
<dbReference type="Pfam" id="PF17854">
    <property type="entry name" value="FtsK_alpha"/>
    <property type="match status" value="1"/>
</dbReference>
<evidence type="ECO:0000256" key="5">
    <source>
        <dbReference type="ARBA" id="ARBA00022692"/>
    </source>
</evidence>
<evidence type="ECO:0000256" key="16">
    <source>
        <dbReference type="SAM" id="Phobius"/>
    </source>
</evidence>
<dbReference type="GO" id="GO:0005524">
    <property type="term" value="F:ATP binding"/>
    <property type="evidence" value="ECO:0007669"/>
    <property type="project" value="UniProtKB-UniRule"/>
</dbReference>
<dbReference type="Proteomes" id="UP000007382">
    <property type="component" value="Chromosome"/>
</dbReference>
<dbReference type="CDD" id="cd01127">
    <property type="entry name" value="TrwB_TraG_TraD_VirD4"/>
    <property type="match status" value="1"/>
</dbReference>
<evidence type="ECO:0000256" key="13">
    <source>
        <dbReference type="ARBA" id="ARBA00025923"/>
    </source>
</evidence>
<dbReference type="PROSITE" id="PS50901">
    <property type="entry name" value="FTSK"/>
    <property type="match status" value="1"/>
</dbReference>
<dbReference type="Pfam" id="PF01580">
    <property type="entry name" value="FtsK_SpoIIIE"/>
    <property type="match status" value="1"/>
</dbReference>
<feature type="transmembrane region" description="Helical" evidence="16">
    <location>
        <begin position="66"/>
        <end position="96"/>
    </location>
</feature>
<keyword evidence="7" id="KW-0159">Chromosome partition</keyword>
<proteinExistence type="inferred from homology"/>
<evidence type="ECO:0000256" key="2">
    <source>
        <dbReference type="ARBA" id="ARBA00006474"/>
    </source>
</evidence>
<keyword evidence="5 16" id="KW-0812">Transmembrane</keyword>
<comment type="subunit">
    <text evidence="13">Homohexamer. Forms a ring that surrounds DNA.</text>
</comment>
<dbReference type="PANTHER" id="PTHR22683:SF41">
    <property type="entry name" value="DNA TRANSLOCASE FTSK"/>
    <property type="match status" value="1"/>
</dbReference>
<dbReference type="GO" id="GO:0051301">
    <property type="term" value="P:cell division"/>
    <property type="evidence" value="ECO:0007669"/>
    <property type="project" value="UniProtKB-KW"/>
</dbReference>
<dbReference type="Pfam" id="PF13491">
    <property type="entry name" value="FtsK_4TM"/>
    <property type="match status" value="1"/>
</dbReference>
<evidence type="ECO:0000256" key="1">
    <source>
        <dbReference type="ARBA" id="ARBA00004651"/>
    </source>
</evidence>
<dbReference type="InterPro" id="IPR027417">
    <property type="entry name" value="P-loop_NTPase"/>
</dbReference>
<feature type="transmembrane region" description="Helical" evidence="16">
    <location>
        <begin position="108"/>
        <end position="127"/>
    </location>
</feature>
<feature type="transmembrane region" description="Helical" evidence="16">
    <location>
        <begin position="28"/>
        <end position="46"/>
    </location>
</feature>
<keyword evidence="19" id="KW-1185">Reference proteome</keyword>
<evidence type="ECO:0000256" key="15">
    <source>
        <dbReference type="SAM" id="MobiDB-lite"/>
    </source>
</evidence>
<dbReference type="InterPro" id="IPR003593">
    <property type="entry name" value="AAA+_ATPase"/>
</dbReference>
<dbReference type="SMART" id="SM00382">
    <property type="entry name" value="AAA"/>
    <property type="match status" value="1"/>
</dbReference>
<evidence type="ECO:0000313" key="19">
    <source>
        <dbReference type="Proteomes" id="UP000007382"/>
    </source>
</evidence>
<comment type="similarity">
    <text evidence="2">Belongs to the FtsK/SpoIIIE/SftA family.</text>
</comment>
<dbReference type="eggNOG" id="COG1674">
    <property type="taxonomic scope" value="Bacteria"/>
</dbReference>
<evidence type="ECO:0000313" key="18">
    <source>
        <dbReference type="EMBL" id="BAM07399.1"/>
    </source>
</evidence>
<dbReference type="Gene3D" id="1.10.10.10">
    <property type="entry name" value="Winged helix-like DNA-binding domain superfamily/Winged helix DNA-binding domain"/>
    <property type="match status" value="1"/>
</dbReference>
<feature type="region of interest" description="Disordered" evidence="15">
    <location>
        <begin position="215"/>
        <end position="289"/>
    </location>
</feature>
<evidence type="ECO:0000256" key="7">
    <source>
        <dbReference type="ARBA" id="ARBA00022829"/>
    </source>
</evidence>
<keyword evidence="8 14" id="KW-0067">ATP-binding</keyword>
<name>I0IQ50_LEPFC</name>
<dbReference type="InterPro" id="IPR036390">
    <property type="entry name" value="WH_DNA-bd_sf"/>
</dbReference>
<dbReference type="OrthoDB" id="9807790at2"/>